<dbReference type="EMBL" id="QROO01000023">
    <property type="protein sequence ID" value="RHL35335.1"/>
    <property type="molecule type" value="Genomic_DNA"/>
</dbReference>
<sequence>MNKLITISSALLAATAIKAQSPNVIFILADDLGYGDISAFNPESKIHTPNIDNLTHSGISFTDAHSSSALSTPSRYSIITGRYPWRTTMKSGVLNGFSPAMITPDRRTIAQMFSENGYSTACIGKWHLGWDWAYIQNSQRKQKDVDFSQPIKNGPTERGFDYFYGIPASLGTAPHVYIENNKVTALPNRTIGPQKGIKLIRNGVAGADFEPQDCLPNIIRHSVDYINKQRNSQKPFFLYLPITAPHTPVLPAEKYKGQTIIGDYGDFVVMIDDMVQQIVETLKKNNQLENTIIIFTSDNGCAPYIGVKEMEEKGHHPSYIYRGYKNDIYEGGHRIPLIVSWKGKYANEINGSLVSLADFYATFAQMMNYRLKDKEAEDSYSIWPILNKKGTSARKNLIYASGKGYLSLRTPKLKLVFHGGSGGWGYPNKPTELAQLPSMQLFDLEKDPSETMNLIGDKRYKKNVEEMTQLIRKYVEEGRSTPGKKSANDTGNSWEQIEIFMQ</sequence>
<organism evidence="8 9">
    <name type="scientific">Bacteroides xylanisolvens</name>
    <dbReference type="NCBI Taxonomy" id="371601"/>
    <lineage>
        <taxon>Bacteria</taxon>
        <taxon>Pseudomonadati</taxon>
        <taxon>Bacteroidota</taxon>
        <taxon>Bacteroidia</taxon>
        <taxon>Bacteroidales</taxon>
        <taxon>Bacteroidaceae</taxon>
        <taxon>Bacteroides</taxon>
    </lineage>
</organism>
<dbReference type="AlphaFoldDB" id="A0A412K3D8"/>
<feature type="modified residue" description="3-oxoalanine (Ser)" evidence="5">
    <location>
        <position position="71"/>
    </location>
</feature>
<dbReference type="GO" id="GO:0004065">
    <property type="term" value="F:arylsulfatase activity"/>
    <property type="evidence" value="ECO:0007669"/>
    <property type="project" value="TreeGrafter"/>
</dbReference>
<dbReference type="Proteomes" id="UP001197958">
    <property type="component" value="Unassembled WGS sequence"/>
</dbReference>
<evidence type="ECO:0000256" key="1">
    <source>
        <dbReference type="ARBA" id="ARBA00008779"/>
    </source>
</evidence>
<dbReference type="InterPro" id="IPR050738">
    <property type="entry name" value="Sulfatase"/>
</dbReference>
<reference evidence="8 9" key="1">
    <citation type="submission" date="2018-08" db="EMBL/GenBank/DDBJ databases">
        <title>A genome reference for cultivated species of the human gut microbiota.</title>
        <authorList>
            <person name="Zou Y."/>
            <person name="Xue W."/>
            <person name="Luo G."/>
        </authorList>
    </citation>
    <scope>NUCLEOTIDE SEQUENCE [LARGE SCALE GENOMIC DNA]</scope>
    <source>
        <strain evidence="8 9">AF38-2</strain>
    </source>
</reference>
<dbReference type="InterPro" id="IPR017850">
    <property type="entry name" value="Alkaline_phosphatase_core_sf"/>
</dbReference>
<evidence type="ECO:0000256" key="4">
    <source>
        <dbReference type="ARBA" id="ARBA00022837"/>
    </source>
</evidence>
<dbReference type="PROSITE" id="PS00523">
    <property type="entry name" value="SULFATASE_1"/>
    <property type="match status" value="1"/>
</dbReference>
<evidence type="ECO:0000313" key="9">
    <source>
        <dbReference type="Proteomes" id="UP000284495"/>
    </source>
</evidence>
<dbReference type="Proteomes" id="UP000284495">
    <property type="component" value="Unassembled WGS sequence"/>
</dbReference>
<protein>
    <submittedName>
        <fullName evidence="8">Arylsulfatase</fullName>
    </submittedName>
    <submittedName>
        <fullName evidence="7">Sulfatase-like hydrolase/transferase</fullName>
    </submittedName>
</protein>
<feature type="domain" description="Sulfatase N-terminal" evidence="6">
    <location>
        <begin position="22"/>
        <end position="368"/>
    </location>
</feature>
<evidence type="ECO:0000256" key="5">
    <source>
        <dbReference type="PIRSR" id="PIRSR600917-52"/>
    </source>
</evidence>
<keyword evidence="4" id="KW-0106">Calcium</keyword>
<dbReference type="EMBL" id="JAIWWW010000035">
    <property type="protein sequence ID" value="MCA4524638.1"/>
    <property type="molecule type" value="Genomic_DNA"/>
</dbReference>
<dbReference type="Gene3D" id="3.40.720.10">
    <property type="entry name" value="Alkaline Phosphatase, subunit A"/>
    <property type="match status" value="1"/>
</dbReference>
<dbReference type="GO" id="GO:0046872">
    <property type="term" value="F:metal ion binding"/>
    <property type="evidence" value="ECO:0007669"/>
    <property type="project" value="UniProtKB-KW"/>
</dbReference>
<evidence type="ECO:0000313" key="8">
    <source>
        <dbReference type="EMBL" id="RHL35335.1"/>
    </source>
</evidence>
<dbReference type="Gene3D" id="3.30.1120.10">
    <property type="match status" value="1"/>
</dbReference>
<proteinExistence type="inferred from homology"/>
<gene>
    <name evidence="8" type="ORF">DW027_17005</name>
    <name evidence="7" type="ORF">LDZ35_15665</name>
</gene>
<dbReference type="InterPro" id="IPR000917">
    <property type="entry name" value="Sulfatase_N"/>
</dbReference>
<comment type="caution">
    <text evidence="8">The sequence shown here is derived from an EMBL/GenBank/DDBJ whole genome shotgun (WGS) entry which is preliminary data.</text>
</comment>
<keyword evidence="2" id="KW-0479">Metal-binding</keyword>
<dbReference type="RefSeq" id="WP_118218534.1">
    <property type="nucleotide sequence ID" value="NZ_CP072212.1"/>
</dbReference>
<evidence type="ECO:0000256" key="3">
    <source>
        <dbReference type="ARBA" id="ARBA00022801"/>
    </source>
</evidence>
<dbReference type="InterPro" id="IPR024607">
    <property type="entry name" value="Sulfatase_CS"/>
</dbReference>
<dbReference type="PANTHER" id="PTHR42693:SF53">
    <property type="entry name" value="ENDO-4-O-SULFATASE"/>
    <property type="match status" value="1"/>
</dbReference>
<evidence type="ECO:0000259" key="6">
    <source>
        <dbReference type="Pfam" id="PF00884"/>
    </source>
</evidence>
<reference evidence="7" key="2">
    <citation type="submission" date="2023-08" db="EMBL/GenBank/DDBJ databases">
        <title>Mucin Metabolism Genes Underlie the Key Renovations of Bacteroides xylanisolvens Genomes in Captive Great Apes.</title>
        <authorList>
            <person name="Nishida A.H."/>
        </authorList>
    </citation>
    <scope>NUCLEOTIDE SEQUENCE</scope>
    <source>
        <strain evidence="7">P19.10B</strain>
    </source>
</reference>
<evidence type="ECO:0000313" key="7">
    <source>
        <dbReference type="EMBL" id="MCA4524638.1"/>
    </source>
</evidence>
<name>A0A412K3D8_9BACE</name>
<keyword evidence="3 7" id="KW-0378">Hydrolase</keyword>
<accession>A0A412K3D8</accession>
<comment type="similarity">
    <text evidence="1">Belongs to the sulfatase family.</text>
</comment>
<evidence type="ECO:0000256" key="2">
    <source>
        <dbReference type="ARBA" id="ARBA00022723"/>
    </source>
</evidence>
<dbReference type="PROSITE" id="PS00149">
    <property type="entry name" value="SULFATASE_2"/>
    <property type="match status" value="1"/>
</dbReference>
<dbReference type="SUPFAM" id="SSF53649">
    <property type="entry name" value="Alkaline phosphatase-like"/>
    <property type="match status" value="1"/>
</dbReference>
<dbReference type="PANTHER" id="PTHR42693">
    <property type="entry name" value="ARYLSULFATASE FAMILY MEMBER"/>
    <property type="match status" value="1"/>
</dbReference>
<dbReference type="CDD" id="cd16143">
    <property type="entry name" value="ARS_like"/>
    <property type="match status" value="1"/>
</dbReference>
<dbReference type="Pfam" id="PF00884">
    <property type="entry name" value="Sulfatase"/>
    <property type="match status" value="1"/>
</dbReference>
<comment type="PTM">
    <text evidence="5">The conversion to 3-oxoalanine (also known as C-formylglycine, FGly), of a serine or cysteine residue in prokaryotes and of a cysteine residue in eukaryotes, is critical for catalytic activity.</text>
</comment>